<evidence type="ECO:0000313" key="3">
    <source>
        <dbReference type="EMBL" id="AJH01770.1"/>
    </source>
</evidence>
<dbReference type="GO" id="GO:0016740">
    <property type="term" value="F:transferase activity"/>
    <property type="evidence" value="ECO:0007669"/>
    <property type="project" value="UniProtKB-KW"/>
</dbReference>
<sequence>MKNQVSLCMIVKDEEEYLPKCLKSIKDIVDEIIVVDTGSTDKTIEIAQNYGAKIYYFKWNNNFSEARNESLKYATKDWIFILDADDELSLEGREAFKVLLDMELDEKAIYHFETLSYYGSVIENGNIAVNLNPRLFKNYRGIHYEGEVHNQLIRVDGDYNAVCNDVKIYHYGYLDKRIISKDKRNRNIPILNEQIKKDPNNKFAYFNLGNEYGAEDDTNKALECYYKAYENFTPNIGFGSLLILRIIVSNLILKKYDEALKFISIGNSNYPKCTDYYFYESIVWKEMDRPTLQIKALNKCIELGEPPSEFKFIFGTWSYRAYYELGKAYMKYRDYYTAYNYYVDALKSKPDYIEPLYDIADVLKAQNVSLEEMKRIMEEFFPEDKKVHYGTIADLFYYIGYYNIALEYIKEYEESVNVTENTIMLKSRCLIRTGDFKECTSINYNDKKSSNYVILSMYKVLSFVLLNRYEDALFIVNSFNAKNLSNYDKKYLGVYSELIKLVTQKSTSMLSEDENDKEYMNIILEVIEILLINNKFDELTVAVNLLNLINTKYALLYLGKLYYKHGYVDLAKKEILRSIKEVDIYDAEGLDILKY</sequence>
<feature type="repeat" description="TPR" evidence="1">
    <location>
        <begin position="319"/>
        <end position="352"/>
    </location>
</feature>
<dbReference type="PANTHER" id="PTHR43630">
    <property type="entry name" value="POLY-BETA-1,6-N-ACETYL-D-GLUCOSAMINE SYNTHASE"/>
    <property type="match status" value="1"/>
</dbReference>
<dbReference type="InterPro" id="IPR011990">
    <property type="entry name" value="TPR-like_helical_dom_sf"/>
</dbReference>
<evidence type="ECO:0000259" key="2">
    <source>
        <dbReference type="Pfam" id="PF00535"/>
    </source>
</evidence>
<name>A0A0B5QHE4_CLOBE</name>
<dbReference type="AlphaFoldDB" id="A0A0B5QHE4"/>
<dbReference type="SUPFAM" id="SSF53448">
    <property type="entry name" value="Nucleotide-diphospho-sugar transferases"/>
    <property type="match status" value="1"/>
</dbReference>
<dbReference type="CDD" id="cd02511">
    <property type="entry name" value="Beta4Glucosyltransferase"/>
    <property type="match status" value="1"/>
</dbReference>
<keyword evidence="1" id="KW-0802">TPR repeat</keyword>
<proteinExistence type="predicted"/>
<protein>
    <submittedName>
        <fullName evidence="3">Glycosyl transferase</fullName>
    </submittedName>
</protein>
<feature type="domain" description="Glycosyltransferase 2-like" evidence="2">
    <location>
        <begin position="6"/>
        <end position="89"/>
    </location>
</feature>
<dbReference type="Gene3D" id="3.90.550.10">
    <property type="entry name" value="Spore Coat Polysaccharide Biosynthesis Protein SpsA, Chain A"/>
    <property type="match status" value="1"/>
</dbReference>
<dbReference type="KEGG" id="cbei:LF65_05245"/>
<dbReference type="InterPro" id="IPR029044">
    <property type="entry name" value="Nucleotide-diphossugar_trans"/>
</dbReference>
<dbReference type="PROSITE" id="PS50005">
    <property type="entry name" value="TPR"/>
    <property type="match status" value="2"/>
</dbReference>
<dbReference type="EMBL" id="CP010086">
    <property type="protein sequence ID" value="AJH01770.1"/>
    <property type="molecule type" value="Genomic_DNA"/>
</dbReference>
<dbReference type="InterPro" id="IPR001173">
    <property type="entry name" value="Glyco_trans_2-like"/>
</dbReference>
<dbReference type="Gene3D" id="1.25.40.10">
    <property type="entry name" value="Tetratricopeptide repeat domain"/>
    <property type="match status" value="2"/>
</dbReference>
<dbReference type="OrthoDB" id="9815923at2"/>
<dbReference type="InterPro" id="IPR019734">
    <property type="entry name" value="TPR_rpt"/>
</dbReference>
<gene>
    <name evidence="3" type="ORF">LF65_05245</name>
</gene>
<keyword evidence="3" id="KW-0808">Transferase</keyword>
<reference evidence="4" key="1">
    <citation type="submission" date="2014-12" db="EMBL/GenBank/DDBJ databases">
        <title>Genome sequence of Clostridium beijerinckii strain 59B.</title>
        <authorList>
            <person name="Little G.T."/>
            <person name="Minton N.P."/>
        </authorList>
    </citation>
    <scope>NUCLEOTIDE SEQUENCE [LARGE SCALE GENOMIC DNA]</scope>
    <source>
        <strain evidence="4">59B</strain>
    </source>
</reference>
<dbReference type="Proteomes" id="UP000031866">
    <property type="component" value="Chromosome"/>
</dbReference>
<dbReference type="PANTHER" id="PTHR43630:SF2">
    <property type="entry name" value="GLYCOSYLTRANSFERASE"/>
    <property type="match status" value="1"/>
</dbReference>
<evidence type="ECO:0000313" key="4">
    <source>
        <dbReference type="Proteomes" id="UP000031866"/>
    </source>
</evidence>
<feature type="repeat" description="TPR" evidence="1">
    <location>
        <begin position="202"/>
        <end position="235"/>
    </location>
</feature>
<dbReference type="SMART" id="SM00028">
    <property type="entry name" value="TPR"/>
    <property type="match status" value="2"/>
</dbReference>
<organism evidence="3 4">
    <name type="scientific">Clostridium beijerinckii</name>
    <name type="common">Clostridium MP</name>
    <dbReference type="NCBI Taxonomy" id="1520"/>
    <lineage>
        <taxon>Bacteria</taxon>
        <taxon>Bacillati</taxon>
        <taxon>Bacillota</taxon>
        <taxon>Clostridia</taxon>
        <taxon>Eubacteriales</taxon>
        <taxon>Clostridiaceae</taxon>
        <taxon>Clostridium</taxon>
    </lineage>
</organism>
<dbReference type="Pfam" id="PF00535">
    <property type="entry name" value="Glycos_transf_2"/>
    <property type="match status" value="1"/>
</dbReference>
<dbReference type="SUPFAM" id="SSF48452">
    <property type="entry name" value="TPR-like"/>
    <property type="match status" value="2"/>
</dbReference>
<dbReference type="STRING" id="1520.LF65_05245"/>
<accession>A0A0B5QHE4</accession>
<evidence type="ECO:0000256" key="1">
    <source>
        <dbReference type="PROSITE-ProRule" id="PRU00339"/>
    </source>
</evidence>
<dbReference type="RefSeq" id="WP_041900251.1">
    <property type="nucleotide sequence ID" value="NZ_CP010086.2"/>
</dbReference>